<feature type="signal peptide" evidence="1">
    <location>
        <begin position="1"/>
        <end position="22"/>
    </location>
</feature>
<organism evidence="2 3">
    <name type="scientific">Pseudomonas aeruginosa (strain UCBPP-PA14)</name>
    <dbReference type="NCBI Taxonomy" id="208963"/>
    <lineage>
        <taxon>Bacteria</taxon>
        <taxon>Pseudomonadati</taxon>
        <taxon>Pseudomonadota</taxon>
        <taxon>Gammaproteobacteria</taxon>
        <taxon>Pseudomonadales</taxon>
        <taxon>Pseudomonadaceae</taxon>
        <taxon>Pseudomonas</taxon>
    </lineage>
</organism>
<keyword evidence="1" id="KW-0732">Signal</keyword>
<name>A0A0H2ZKE9_PSEAB</name>
<dbReference type="Proteomes" id="UP000000653">
    <property type="component" value="Chromosome"/>
</dbReference>
<dbReference type="RefSeq" id="WP_004365014.1">
    <property type="nucleotide sequence ID" value="NC_008463.1"/>
</dbReference>
<evidence type="ECO:0000256" key="1">
    <source>
        <dbReference type="SAM" id="SignalP"/>
    </source>
</evidence>
<feature type="chain" id="PRO_5030007965" description="Secreted protein" evidence="1">
    <location>
        <begin position="23"/>
        <end position="346"/>
    </location>
</feature>
<dbReference type="KEGG" id="pau:PA14_04570"/>
<dbReference type="HOGENOM" id="CLU_780463_0_0_6"/>
<accession>A0A0H2ZKE9</accession>
<evidence type="ECO:0000313" key="3">
    <source>
        <dbReference type="Proteomes" id="UP000000653"/>
    </source>
</evidence>
<sequence>MSRRPWGVLLGWCLLAASAVQAESAIDRQQRELALLREGWYRQVPPAPVPLPMRTAGPADSGQDGVGILLRNVDMYLRGNIGFHVPEVKGWLVPNRAGQPVDFDRPQDIHFQVMEGEVLLSPRQLANLFNEHILAYDGTMLKDFRMSSAAGRLEVEGRVRPLGVGPWLPLRLGGGVEVDAASGALVYRPDQLKVIGLPLYGAMSLVGLPMSALVSLDRPGASLVGSAMRLDYRKVFPLLGIDGHVQEAWLDDQGLHLRFSQAPGQPSPVFSPPAAAGPSFLWLQSGDLKIFEILITYAQVLLKTETPDQVLTFNLQDYRKVLATGTTQVNEDGTFFMQVPPYANPL</sequence>
<dbReference type="BioCyc" id="PAER208963:G1G74-381-MONOMER"/>
<reference evidence="2 3" key="1">
    <citation type="journal article" date="2006" name="Genome Biol.">
        <title>Genomic analysis reveals that Pseudomonas aeruginosa virulence is combinatorial.</title>
        <authorList>
            <person name="Lee D.G."/>
            <person name="Urbach J.M."/>
            <person name="Wu G."/>
            <person name="Liberati N.T."/>
            <person name="Feinbaum R.L."/>
            <person name="Miyata S."/>
            <person name="Diggins L.T."/>
            <person name="He J."/>
            <person name="Saucier M."/>
            <person name="Deziel E."/>
            <person name="Friedman L."/>
            <person name="Li L."/>
            <person name="Grills G."/>
            <person name="Montgomery K."/>
            <person name="Kucherlapati R."/>
            <person name="Rahme L.G."/>
            <person name="Ausubel F.M."/>
        </authorList>
    </citation>
    <scope>NUCLEOTIDE SEQUENCE [LARGE SCALE GENOMIC DNA]</scope>
    <source>
        <strain evidence="2 3">UCBPP-PA14</strain>
    </source>
</reference>
<dbReference type="EMBL" id="CP000438">
    <property type="protein sequence ID" value="ABJ15313.1"/>
    <property type="molecule type" value="Genomic_DNA"/>
</dbReference>
<protein>
    <recommendedName>
        <fullName evidence="4">Secreted protein</fullName>
    </recommendedName>
</protein>
<dbReference type="AlphaFoldDB" id="A0A0H2ZKE9"/>
<evidence type="ECO:0000313" key="2">
    <source>
        <dbReference type="EMBL" id="ABJ15313.1"/>
    </source>
</evidence>
<gene>
    <name evidence="2" type="ordered locus">PA14_04570</name>
</gene>
<evidence type="ECO:0008006" key="4">
    <source>
        <dbReference type="Google" id="ProtNLM"/>
    </source>
</evidence>
<proteinExistence type="predicted"/>